<dbReference type="EMBL" id="JRWP01000008">
    <property type="protein sequence ID" value="KGY09293.1"/>
    <property type="molecule type" value="Genomic_DNA"/>
</dbReference>
<proteinExistence type="predicted"/>
<protein>
    <recommendedName>
        <fullName evidence="3">YfiR family protein</fullName>
    </recommendedName>
</protein>
<evidence type="ECO:0000313" key="1">
    <source>
        <dbReference type="EMBL" id="KGY09293.1"/>
    </source>
</evidence>
<dbReference type="Proteomes" id="UP000030451">
    <property type="component" value="Unassembled WGS sequence"/>
</dbReference>
<dbReference type="Pfam" id="PF13689">
    <property type="entry name" value="DUF4154"/>
    <property type="match status" value="1"/>
</dbReference>
<organism evidence="1 2">
    <name type="scientific">Photobacterium sp. (strain ATCC 43367)</name>
    <dbReference type="NCBI Taxonomy" id="379097"/>
    <lineage>
        <taxon>Bacteria</taxon>
        <taxon>Pseudomonadati</taxon>
        <taxon>Pseudomonadota</taxon>
        <taxon>Gammaproteobacteria</taxon>
        <taxon>Vibrionales</taxon>
        <taxon>Vibrionaceae</taxon>
        <taxon>Vibrio</taxon>
        <taxon>Vibrio oreintalis group</taxon>
    </lineage>
</organism>
<reference evidence="1 2" key="1">
    <citation type="submission" date="2014-10" db="EMBL/GenBank/DDBJ databases">
        <title>Genome sequencing of Vibrio sinaloensis T08.</title>
        <authorList>
            <person name="Chan K.-G."/>
            <person name="Mohamad N.I."/>
        </authorList>
    </citation>
    <scope>NUCLEOTIDE SEQUENCE [LARGE SCALE GENOMIC DNA]</scope>
    <source>
        <strain evidence="1 2">T08</strain>
    </source>
</reference>
<dbReference type="OrthoDB" id="5876053at2"/>
<name>A0A0A5JMX5_PHOS4</name>
<dbReference type="STRING" id="379097.SE23_02565"/>
<dbReference type="RefSeq" id="WP_038190059.1">
    <property type="nucleotide sequence ID" value="NZ_JRWP01000008.1"/>
</dbReference>
<accession>A0A0A5JMX5</accession>
<dbReference type="AlphaFoldDB" id="A0A0A5JMX5"/>
<evidence type="ECO:0000313" key="2">
    <source>
        <dbReference type="Proteomes" id="UP000030451"/>
    </source>
</evidence>
<dbReference type="InterPro" id="IPR025293">
    <property type="entry name" value="YfiR/HmsC-like"/>
</dbReference>
<gene>
    <name evidence="1" type="ORF">NM06_08515</name>
</gene>
<sequence length="176" mass="19633">MSPRFSILATKYLVALGVLIVPLLAQAKVDDVDLKAVYLFRFALLSDWNHTDIATDHIDYCVAQQSDVGLRLEAIVATKPDMARFHDMLSGVAPSVCHILFIENGDEAIIDNLHVRYPNALLVGNGVEFVANGGMVAFIKVRNRIRPLISRQNVEKSRVQIRSQLLEVSEIYEEAT</sequence>
<comment type="caution">
    <text evidence="1">The sequence shown here is derived from an EMBL/GenBank/DDBJ whole genome shotgun (WGS) entry which is preliminary data.</text>
</comment>
<evidence type="ECO:0008006" key="3">
    <source>
        <dbReference type="Google" id="ProtNLM"/>
    </source>
</evidence>